<dbReference type="InterPro" id="IPR044673">
    <property type="entry name" value="DCL-like"/>
</dbReference>
<dbReference type="PANTHER" id="PTHR33415">
    <property type="entry name" value="PROTEIN EMBRYO DEFECTIVE 514"/>
    <property type="match status" value="1"/>
</dbReference>
<reference evidence="2 3" key="1">
    <citation type="journal article" date="2021" name="Commun. Biol.">
        <title>The genome of Shorea leprosula (Dipterocarpaceae) highlights the ecological relevance of drought in aseasonal tropical rainforests.</title>
        <authorList>
            <person name="Ng K.K.S."/>
            <person name="Kobayashi M.J."/>
            <person name="Fawcett J.A."/>
            <person name="Hatakeyama M."/>
            <person name="Paape T."/>
            <person name="Ng C.H."/>
            <person name="Ang C.C."/>
            <person name="Tnah L.H."/>
            <person name="Lee C.T."/>
            <person name="Nishiyama T."/>
            <person name="Sese J."/>
            <person name="O'Brien M.J."/>
            <person name="Copetti D."/>
            <person name="Mohd Noor M.I."/>
            <person name="Ong R.C."/>
            <person name="Putra M."/>
            <person name="Sireger I.Z."/>
            <person name="Indrioko S."/>
            <person name="Kosugi Y."/>
            <person name="Izuno A."/>
            <person name="Isagi Y."/>
            <person name="Lee S.L."/>
            <person name="Shimizu K.K."/>
        </authorList>
    </citation>
    <scope>NUCLEOTIDE SEQUENCE [LARGE SCALE GENOMIC DNA]</scope>
    <source>
        <strain evidence="2">214</strain>
    </source>
</reference>
<name>A0AAV5HX70_9ROSI</name>
<protein>
    <submittedName>
        <fullName evidence="2">Uncharacterized protein</fullName>
    </submittedName>
</protein>
<proteinExistence type="predicted"/>
<dbReference type="GO" id="GO:0009507">
    <property type="term" value="C:chloroplast"/>
    <property type="evidence" value="ECO:0007669"/>
    <property type="project" value="TreeGrafter"/>
</dbReference>
<evidence type="ECO:0000313" key="3">
    <source>
        <dbReference type="Proteomes" id="UP001054252"/>
    </source>
</evidence>
<gene>
    <name evidence="2" type="ORF">SLEP1_g5227</name>
</gene>
<dbReference type="EMBL" id="BPVZ01000005">
    <property type="protein sequence ID" value="GKU91340.1"/>
    <property type="molecule type" value="Genomic_DNA"/>
</dbReference>
<dbReference type="GO" id="GO:0009658">
    <property type="term" value="P:chloroplast organization"/>
    <property type="evidence" value="ECO:0007669"/>
    <property type="project" value="TreeGrafter"/>
</dbReference>
<evidence type="ECO:0000256" key="1">
    <source>
        <dbReference type="SAM" id="MobiDB-lite"/>
    </source>
</evidence>
<feature type="compositionally biased region" description="Polar residues" evidence="1">
    <location>
        <begin position="135"/>
        <end position="152"/>
    </location>
</feature>
<sequence>MAEVGFEWKRRGNVVTTGVPDETKKRSGWMKYLLDRPPSSISEYLTVPSLPWLAMRMTYNAGDPLSADDHSFILDNINKDVNFPESRCLYVVTTDGFKEDFSYRKCLDNFVKGKYPDLAEEFIAKYFRKPRSGGNRDQNSVPPQTPQDENQQ</sequence>
<comment type="caution">
    <text evidence="2">The sequence shown here is derived from an EMBL/GenBank/DDBJ whole genome shotgun (WGS) entry which is preliminary data.</text>
</comment>
<dbReference type="GO" id="GO:1901259">
    <property type="term" value="P:chloroplast rRNA processing"/>
    <property type="evidence" value="ECO:0007669"/>
    <property type="project" value="TreeGrafter"/>
</dbReference>
<dbReference type="Pfam" id="PF11523">
    <property type="entry name" value="DUF3223"/>
    <property type="match status" value="1"/>
</dbReference>
<dbReference type="AlphaFoldDB" id="A0AAV5HX70"/>
<evidence type="ECO:0000313" key="2">
    <source>
        <dbReference type="EMBL" id="GKU91340.1"/>
    </source>
</evidence>
<dbReference type="Gene3D" id="3.10.450.40">
    <property type="match status" value="1"/>
</dbReference>
<feature type="region of interest" description="Disordered" evidence="1">
    <location>
        <begin position="129"/>
        <end position="152"/>
    </location>
</feature>
<dbReference type="PANTHER" id="PTHR33415:SF24">
    <property type="entry name" value="DNA-DIRECTED RNA POLYMERASE"/>
    <property type="match status" value="1"/>
</dbReference>
<keyword evidence="3" id="KW-1185">Reference proteome</keyword>
<accession>A0AAV5HX70</accession>
<organism evidence="2 3">
    <name type="scientific">Rubroshorea leprosula</name>
    <dbReference type="NCBI Taxonomy" id="152421"/>
    <lineage>
        <taxon>Eukaryota</taxon>
        <taxon>Viridiplantae</taxon>
        <taxon>Streptophyta</taxon>
        <taxon>Embryophyta</taxon>
        <taxon>Tracheophyta</taxon>
        <taxon>Spermatophyta</taxon>
        <taxon>Magnoliopsida</taxon>
        <taxon>eudicotyledons</taxon>
        <taxon>Gunneridae</taxon>
        <taxon>Pentapetalae</taxon>
        <taxon>rosids</taxon>
        <taxon>malvids</taxon>
        <taxon>Malvales</taxon>
        <taxon>Dipterocarpaceae</taxon>
        <taxon>Rubroshorea</taxon>
    </lineage>
</organism>
<dbReference type="Proteomes" id="UP001054252">
    <property type="component" value="Unassembled WGS sequence"/>
</dbReference>